<accession>A0A545UT41</accession>
<gene>
    <name evidence="2" type="ORF">IF1G_08544</name>
</gene>
<organism evidence="2 3">
    <name type="scientific">Cordyceps javanica</name>
    <dbReference type="NCBI Taxonomy" id="43265"/>
    <lineage>
        <taxon>Eukaryota</taxon>
        <taxon>Fungi</taxon>
        <taxon>Dikarya</taxon>
        <taxon>Ascomycota</taxon>
        <taxon>Pezizomycotina</taxon>
        <taxon>Sordariomycetes</taxon>
        <taxon>Hypocreomycetidae</taxon>
        <taxon>Hypocreales</taxon>
        <taxon>Cordycipitaceae</taxon>
        <taxon>Cordyceps</taxon>
    </lineage>
</organism>
<dbReference type="Proteomes" id="UP000315783">
    <property type="component" value="Unassembled WGS sequence"/>
</dbReference>
<dbReference type="AlphaFoldDB" id="A0A545UT41"/>
<evidence type="ECO:0000313" key="3">
    <source>
        <dbReference type="Proteomes" id="UP000315783"/>
    </source>
</evidence>
<name>A0A545UT41_9HYPO</name>
<evidence type="ECO:0000256" key="1">
    <source>
        <dbReference type="SAM" id="MobiDB-lite"/>
    </source>
</evidence>
<feature type="region of interest" description="Disordered" evidence="1">
    <location>
        <begin position="1"/>
        <end position="33"/>
    </location>
</feature>
<protein>
    <submittedName>
        <fullName evidence="2">Uncharacterized protein</fullName>
    </submittedName>
</protein>
<proteinExistence type="predicted"/>
<evidence type="ECO:0000313" key="2">
    <source>
        <dbReference type="EMBL" id="TQV92620.1"/>
    </source>
</evidence>
<feature type="compositionally biased region" description="Pro residues" evidence="1">
    <location>
        <begin position="7"/>
        <end position="22"/>
    </location>
</feature>
<comment type="caution">
    <text evidence="2">The sequence shown here is derived from an EMBL/GenBank/DDBJ whole genome shotgun (WGS) entry which is preliminary data.</text>
</comment>
<reference evidence="2 3" key="1">
    <citation type="journal article" date="2019" name="Appl. Microbiol. Biotechnol.">
        <title>Genome sequence of Isaria javanica and comparative genome analysis insights into family S53 peptidase evolution in fungal entomopathogens.</title>
        <authorList>
            <person name="Lin R."/>
            <person name="Zhang X."/>
            <person name="Xin B."/>
            <person name="Zou M."/>
            <person name="Gao Y."/>
            <person name="Qin F."/>
            <person name="Hu Q."/>
            <person name="Xie B."/>
            <person name="Cheng X."/>
        </authorList>
    </citation>
    <scope>NUCLEOTIDE SEQUENCE [LARGE SCALE GENOMIC DNA]</scope>
    <source>
        <strain evidence="2 3">IJ1G</strain>
    </source>
</reference>
<dbReference type="EMBL" id="SPUK01000014">
    <property type="protein sequence ID" value="TQV92620.1"/>
    <property type="molecule type" value="Genomic_DNA"/>
</dbReference>
<sequence length="60" mass="6278">MNSGKSSPPPPSQYGKCPPPRVGLPGSDGTRTTTTTNVYYCKTIVGAAEQAAKTLTRHLS</sequence>
<keyword evidence="3" id="KW-1185">Reference proteome</keyword>